<reference evidence="9 10" key="2">
    <citation type="journal article" date="2020" name="Microbiol. Resour. Announc.">
        <title>Complete genome sequence of Pseudomonas otitidis strain MrB4, isolated from Lake Biwa in Japan.</title>
        <authorList>
            <person name="Miyazaki K."/>
            <person name="Hase E."/>
            <person name="Maruya T."/>
        </authorList>
    </citation>
    <scope>NUCLEOTIDE SEQUENCE [LARGE SCALE GENOMIC DNA]</scope>
    <source>
        <strain evidence="9 10">MrB4</strain>
    </source>
</reference>
<dbReference type="Proteomes" id="UP000515591">
    <property type="component" value="Chromosome"/>
</dbReference>
<feature type="domain" description="Fe2OG dioxygenase" evidence="7">
    <location>
        <begin position="106"/>
        <end position="201"/>
    </location>
</feature>
<dbReference type="AlphaFoldDB" id="A0A1I0SK08"/>
<dbReference type="GeneID" id="57395503"/>
<keyword evidence="5" id="KW-0560">Oxidoreductase</keyword>
<keyword evidence="4" id="KW-0223">Dioxygenase</keyword>
<comment type="cofactor">
    <cofactor evidence="1">
        <name>L-ascorbate</name>
        <dbReference type="ChEBI" id="CHEBI:38290"/>
    </cofactor>
</comment>
<dbReference type="STRING" id="319939.SAMN05216263_101181"/>
<dbReference type="KEGG" id="poj:PtoMrB4_02930"/>
<evidence type="ECO:0000256" key="2">
    <source>
        <dbReference type="ARBA" id="ARBA00022723"/>
    </source>
</evidence>
<evidence type="ECO:0000313" key="10">
    <source>
        <dbReference type="Proteomes" id="UP000501237"/>
    </source>
</evidence>
<evidence type="ECO:0000259" key="7">
    <source>
        <dbReference type="PROSITE" id="PS51471"/>
    </source>
</evidence>
<evidence type="ECO:0000256" key="6">
    <source>
        <dbReference type="ARBA" id="ARBA00023004"/>
    </source>
</evidence>
<reference evidence="8 11" key="1">
    <citation type="submission" date="2019-12" db="EMBL/GenBank/DDBJ databases">
        <title>complete genome sequences of Pseudomonas otitidis str. WP8-S17-CRE-03 isolated from wastewater treatment plant effluent.</title>
        <authorList>
            <person name="Sekizuka T."/>
            <person name="Itokawa K."/>
            <person name="Yatsu K."/>
            <person name="Inamine Y."/>
            <person name="Kuroda M."/>
        </authorList>
    </citation>
    <scope>NUCLEOTIDE SEQUENCE [LARGE SCALE GENOMIC DNA]</scope>
    <source>
        <strain evidence="8 11">WP8-S17-CRE-03</strain>
    </source>
</reference>
<gene>
    <name evidence="9" type="ORF">PtoMrB4_02930</name>
    <name evidence="8" type="ORF">WP8S17C03_02950</name>
</gene>
<evidence type="ECO:0000313" key="11">
    <source>
        <dbReference type="Proteomes" id="UP000515591"/>
    </source>
</evidence>
<accession>A0A1I0SK08</accession>
<dbReference type="Pfam" id="PF13640">
    <property type="entry name" value="2OG-FeII_Oxy_3"/>
    <property type="match status" value="1"/>
</dbReference>
<dbReference type="InterPro" id="IPR044862">
    <property type="entry name" value="Pro_4_hyd_alph_FE2OG_OXY"/>
</dbReference>
<dbReference type="EMBL" id="AP022642">
    <property type="protein sequence ID" value="BCA26316.1"/>
    <property type="molecule type" value="Genomic_DNA"/>
</dbReference>
<evidence type="ECO:0000256" key="4">
    <source>
        <dbReference type="ARBA" id="ARBA00022964"/>
    </source>
</evidence>
<evidence type="ECO:0000313" key="8">
    <source>
        <dbReference type="EMBL" id="BBT14246.1"/>
    </source>
</evidence>
<keyword evidence="3" id="KW-0847">Vitamin C</keyword>
<name>A0A1I0SK08_9GAMM</name>
<dbReference type="GO" id="GO:0031418">
    <property type="term" value="F:L-ascorbic acid binding"/>
    <property type="evidence" value="ECO:0007669"/>
    <property type="project" value="UniProtKB-KW"/>
</dbReference>
<evidence type="ECO:0000313" key="9">
    <source>
        <dbReference type="EMBL" id="BCA26316.1"/>
    </source>
</evidence>
<dbReference type="PROSITE" id="PS51471">
    <property type="entry name" value="FE2OG_OXY"/>
    <property type="match status" value="1"/>
</dbReference>
<evidence type="ECO:0000256" key="5">
    <source>
        <dbReference type="ARBA" id="ARBA00023002"/>
    </source>
</evidence>
<keyword evidence="6" id="KW-0408">Iron</keyword>
<dbReference type="InterPro" id="IPR005123">
    <property type="entry name" value="Oxoglu/Fe-dep_dioxygenase_dom"/>
</dbReference>
<dbReference type="GO" id="GO:0031543">
    <property type="term" value="F:peptidyl-proline dioxygenase activity"/>
    <property type="evidence" value="ECO:0007669"/>
    <property type="project" value="TreeGrafter"/>
</dbReference>
<keyword evidence="2" id="KW-0479">Metal-binding</keyword>
<protein>
    <submittedName>
        <fullName evidence="9">2OG-Fe(II) oxygenase</fullName>
    </submittedName>
</protein>
<organism evidence="9 10">
    <name type="scientific">Metapseudomonas otitidis</name>
    <dbReference type="NCBI Taxonomy" id="319939"/>
    <lineage>
        <taxon>Bacteria</taxon>
        <taxon>Pseudomonadati</taxon>
        <taxon>Pseudomonadota</taxon>
        <taxon>Gammaproteobacteria</taxon>
        <taxon>Pseudomonadales</taxon>
        <taxon>Pseudomonadaceae</taxon>
        <taxon>Metapseudomonas</taxon>
    </lineage>
</organism>
<dbReference type="SMART" id="SM00702">
    <property type="entry name" value="P4Hc"/>
    <property type="match status" value="1"/>
</dbReference>
<dbReference type="Proteomes" id="UP000501237">
    <property type="component" value="Chromosome"/>
</dbReference>
<sequence>MPTPPFEFSPDTLADGLARQGWCLLASALDNDFVAALAGECRARAAAGVLSQAGIGRGDALQVREGIRGDSIDWLEPGQAEVSDRYLALMDELRLVLNRELFLGLEDFEAHFALYPPGAFYRKHVDRFRDDDRRTVSAVLYLNPDWQPEQGGQLRLYFADGSIRDVEPEAGTLVVFLSGDLPHEVLPANRERLSLTGWFRRRGDTPL</sequence>
<evidence type="ECO:0000256" key="3">
    <source>
        <dbReference type="ARBA" id="ARBA00022896"/>
    </source>
</evidence>
<dbReference type="RefSeq" id="WP_044402234.1">
    <property type="nucleotide sequence ID" value="NZ_AP022213.1"/>
</dbReference>
<dbReference type="PANTHER" id="PTHR12907:SF26">
    <property type="entry name" value="HIF PROLYL HYDROXYLASE, ISOFORM C"/>
    <property type="match status" value="1"/>
</dbReference>
<dbReference type="EMBL" id="AP022213">
    <property type="protein sequence ID" value="BBT14246.1"/>
    <property type="molecule type" value="Genomic_DNA"/>
</dbReference>
<dbReference type="PANTHER" id="PTHR12907">
    <property type="entry name" value="EGL NINE HOMOLOG-RELATED"/>
    <property type="match status" value="1"/>
</dbReference>
<dbReference type="InterPro" id="IPR051559">
    <property type="entry name" value="HIF_prolyl_hydroxylases"/>
</dbReference>
<dbReference type="GO" id="GO:0071456">
    <property type="term" value="P:cellular response to hypoxia"/>
    <property type="evidence" value="ECO:0007669"/>
    <property type="project" value="TreeGrafter"/>
</dbReference>
<dbReference type="GO" id="GO:0008198">
    <property type="term" value="F:ferrous iron binding"/>
    <property type="evidence" value="ECO:0007669"/>
    <property type="project" value="TreeGrafter"/>
</dbReference>
<proteinExistence type="predicted"/>
<dbReference type="Gene3D" id="2.60.120.620">
    <property type="entry name" value="q2cbj1_9rhob like domain"/>
    <property type="match status" value="1"/>
</dbReference>
<evidence type="ECO:0000256" key="1">
    <source>
        <dbReference type="ARBA" id="ARBA00001961"/>
    </source>
</evidence>
<dbReference type="InterPro" id="IPR006620">
    <property type="entry name" value="Pro_4_hyd_alph"/>
</dbReference>